<feature type="transmembrane region" description="Helical" evidence="1">
    <location>
        <begin position="21"/>
        <end position="39"/>
    </location>
</feature>
<keyword evidence="1" id="KW-0812">Transmembrane</keyword>
<reference evidence="3" key="1">
    <citation type="journal article" date="2019" name="Int. J. Syst. Evol. Microbiol.">
        <title>The Global Catalogue of Microorganisms (GCM) 10K type strain sequencing project: providing services to taxonomists for standard genome sequencing and annotation.</title>
        <authorList>
            <consortium name="The Broad Institute Genomics Platform"/>
            <consortium name="The Broad Institute Genome Sequencing Center for Infectious Disease"/>
            <person name="Wu L."/>
            <person name="Ma J."/>
        </authorList>
    </citation>
    <scope>NUCLEOTIDE SEQUENCE [LARGE SCALE GENOMIC DNA]</scope>
    <source>
        <strain evidence="3">JCM 17201</strain>
    </source>
</reference>
<keyword evidence="1" id="KW-1133">Transmembrane helix</keyword>
<keyword evidence="1" id="KW-0472">Membrane</keyword>
<accession>A0ABP7KS14</accession>
<gene>
    <name evidence="2" type="ORF">GCM10022405_08940</name>
</gene>
<organism evidence="2 3">
    <name type="scientific">Gibbsiella dentisursi</name>
    <dbReference type="NCBI Taxonomy" id="796890"/>
    <lineage>
        <taxon>Bacteria</taxon>
        <taxon>Pseudomonadati</taxon>
        <taxon>Pseudomonadota</taxon>
        <taxon>Gammaproteobacteria</taxon>
        <taxon>Enterobacterales</taxon>
        <taxon>Yersiniaceae</taxon>
        <taxon>Gibbsiella</taxon>
    </lineage>
</organism>
<dbReference type="Proteomes" id="UP001499994">
    <property type="component" value="Unassembled WGS sequence"/>
</dbReference>
<evidence type="ECO:0000256" key="1">
    <source>
        <dbReference type="SAM" id="Phobius"/>
    </source>
</evidence>
<name>A0ABP7KS14_9GAMM</name>
<comment type="caution">
    <text evidence="2">The sequence shown here is derived from an EMBL/GenBank/DDBJ whole genome shotgun (WGS) entry which is preliminary data.</text>
</comment>
<evidence type="ECO:0000313" key="2">
    <source>
        <dbReference type="EMBL" id="GAA3885813.1"/>
    </source>
</evidence>
<evidence type="ECO:0000313" key="3">
    <source>
        <dbReference type="Proteomes" id="UP001499994"/>
    </source>
</evidence>
<protein>
    <submittedName>
        <fullName evidence="2">Uncharacterized protein</fullName>
    </submittedName>
</protein>
<proteinExistence type="predicted"/>
<keyword evidence="3" id="KW-1185">Reference proteome</keyword>
<sequence length="99" mass="10992">MFKTEAKPITRGLITGKVRKRSFVISALLTVIIAVTLITNKAISSNPYDSHHEFVESVAARQADRKPSIDIPNNSKGQYNTVYPYEHLTAISKAPTLSY</sequence>
<dbReference type="RefSeq" id="WP_279028655.1">
    <property type="nucleotide sequence ID" value="NZ_BAABDG010000002.1"/>
</dbReference>
<dbReference type="EMBL" id="BAABDG010000002">
    <property type="protein sequence ID" value="GAA3885813.1"/>
    <property type="molecule type" value="Genomic_DNA"/>
</dbReference>